<name>A0A7K0D316_9NOCA</name>
<dbReference type="Proteomes" id="UP000438448">
    <property type="component" value="Unassembled WGS sequence"/>
</dbReference>
<gene>
    <name evidence="1" type="ORF">NRB20_32040</name>
</gene>
<reference evidence="1 2" key="1">
    <citation type="submission" date="2019-10" db="EMBL/GenBank/DDBJ databases">
        <title>Nocardia macrotermitis sp. nov. and Nocardia aurantia sp. nov., isolated from the gut of fungus growing-termite Macrotermes natalensis.</title>
        <authorList>
            <person name="Benndorf R."/>
            <person name="Schwitalla J."/>
            <person name="Martin K."/>
            <person name="De Beer W."/>
            <person name="Kaster A.-K."/>
            <person name="Vollmers J."/>
            <person name="Poulsen M."/>
            <person name="Beemelmanns C."/>
        </authorList>
    </citation>
    <scope>NUCLEOTIDE SEQUENCE [LARGE SCALE GENOMIC DNA]</scope>
    <source>
        <strain evidence="1 2">RB20</strain>
    </source>
</reference>
<dbReference type="EMBL" id="WEGK01000006">
    <property type="protein sequence ID" value="MQY20108.1"/>
    <property type="molecule type" value="Genomic_DNA"/>
</dbReference>
<evidence type="ECO:0008006" key="3">
    <source>
        <dbReference type="Google" id="ProtNLM"/>
    </source>
</evidence>
<dbReference type="InterPro" id="IPR013494">
    <property type="entry name" value="CHP02678"/>
</dbReference>
<evidence type="ECO:0000313" key="1">
    <source>
        <dbReference type="EMBL" id="MQY20108.1"/>
    </source>
</evidence>
<proteinExistence type="predicted"/>
<dbReference type="AlphaFoldDB" id="A0A7K0D316"/>
<protein>
    <recommendedName>
        <fullName evidence="3">TIGR02678 family protein</fullName>
    </recommendedName>
</protein>
<organism evidence="1 2">
    <name type="scientific">Nocardia macrotermitis</name>
    <dbReference type="NCBI Taxonomy" id="2585198"/>
    <lineage>
        <taxon>Bacteria</taxon>
        <taxon>Bacillati</taxon>
        <taxon>Actinomycetota</taxon>
        <taxon>Actinomycetes</taxon>
        <taxon>Mycobacteriales</taxon>
        <taxon>Nocardiaceae</taxon>
        <taxon>Nocardia</taxon>
    </lineage>
</organism>
<keyword evidence="2" id="KW-1185">Reference proteome</keyword>
<evidence type="ECO:0000313" key="2">
    <source>
        <dbReference type="Proteomes" id="UP000438448"/>
    </source>
</evidence>
<accession>A0A7K0D316</accession>
<dbReference type="Pfam" id="PF09661">
    <property type="entry name" value="DUF2398"/>
    <property type="match status" value="1"/>
</dbReference>
<comment type="caution">
    <text evidence="1">The sequence shown here is derived from an EMBL/GenBank/DDBJ whole genome shotgun (WGS) entry which is preliminary data.</text>
</comment>
<sequence length="374" mass="41834">MNRRRAFVGLLANPVVDRHRDAELFGLIRDPRHRADLMGWFSNRLGYRLVVTDTSARLFRLPLGDKVIAPRRLTLTSRRALVLALLAAAAAEDAEDITSTQDLSDRVRVLSGREDTGVAEYDPDRFAERKLFAQAVSLLVSTAALIPADKSGDEQREGWARKTDKVGGTFGVQREMLLRMVDPASLAAALGERGAVVNDSAERFTVMRRLIELPVCLYSDLTEAERAYLIRQRTRVVAWCHEMTGWTVEQRVEGLALIAAEESQTDLPFPRLRAVDFVALMVLGELYRRRDENSVVTEDDLVAAVTEVASAHPKSITAEISAASARRDRTVELLRALDLLRPGLRPRLWQLTPAAARYRDPRILSVTARLEEAE</sequence>